<sequence length="170" mass="19142">MEQGSTEDFPYEGNWEGTGVVINSKGEEKVRYKETLEIKLIKTAPVNIYMITSSTYKEADPSFSMHFETGFIKLLPATEEGNKVEMSLTHPFSINEFSFGSYNKDTKALTVEAGKEHLMRGNTAQGKSTTGFKREYTITEDGSLHYKMYLGVDDNDLYHHLTGELTKSVS</sequence>
<evidence type="ECO:0000313" key="2">
    <source>
        <dbReference type="EMBL" id="CAI2381186.1"/>
    </source>
</evidence>
<keyword evidence="3" id="KW-1185">Reference proteome</keyword>
<dbReference type="SUPFAM" id="SSF50814">
    <property type="entry name" value="Lipocalins"/>
    <property type="match status" value="1"/>
</dbReference>
<proteinExistence type="predicted"/>
<dbReference type="EMBL" id="CAMPGE010023222">
    <property type="protein sequence ID" value="CAI2381186.1"/>
    <property type="molecule type" value="Genomic_DNA"/>
</dbReference>
<dbReference type="AlphaFoldDB" id="A0AAD2D6B6"/>
<protein>
    <recommendedName>
        <fullName evidence="1">THAP4-like heme-binding domain-containing protein</fullName>
    </recommendedName>
</protein>
<dbReference type="InterPro" id="IPR014878">
    <property type="entry name" value="THAP4-like_heme-bd"/>
</dbReference>
<evidence type="ECO:0000259" key="1">
    <source>
        <dbReference type="Pfam" id="PF08768"/>
    </source>
</evidence>
<reference evidence="2" key="1">
    <citation type="submission" date="2023-07" db="EMBL/GenBank/DDBJ databases">
        <authorList>
            <consortium name="AG Swart"/>
            <person name="Singh M."/>
            <person name="Singh A."/>
            <person name="Seah K."/>
            <person name="Emmerich C."/>
        </authorList>
    </citation>
    <scope>NUCLEOTIDE SEQUENCE</scope>
    <source>
        <strain evidence="2">DP1</strain>
    </source>
</reference>
<comment type="caution">
    <text evidence="2">The sequence shown here is derived from an EMBL/GenBank/DDBJ whole genome shotgun (WGS) entry which is preliminary data.</text>
</comment>
<dbReference type="Gene3D" id="2.40.128.20">
    <property type="match status" value="1"/>
</dbReference>
<dbReference type="InterPro" id="IPR012674">
    <property type="entry name" value="Calycin"/>
</dbReference>
<organism evidence="2 3">
    <name type="scientific">Euplotes crassus</name>
    <dbReference type="NCBI Taxonomy" id="5936"/>
    <lineage>
        <taxon>Eukaryota</taxon>
        <taxon>Sar</taxon>
        <taxon>Alveolata</taxon>
        <taxon>Ciliophora</taxon>
        <taxon>Intramacronucleata</taxon>
        <taxon>Spirotrichea</taxon>
        <taxon>Hypotrichia</taxon>
        <taxon>Euplotida</taxon>
        <taxon>Euplotidae</taxon>
        <taxon>Moneuplotes</taxon>
    </lineage>
</organism>
<feature type="domain" description="THAP4-like heme-binding" evidence="1">
    <location>
        <begin position="12"/>
        <end position="167"/>
    </location>
</feature>
<dbReference type="Proteomes" id="UP001295684">
    <property type="component" value="Unassembled WGS sequence"/>
</dbReference>
<name>A0AAD2D6B6_EUPCR</name>
<accession>A0AAD2D6B6</accession>
<dbReference type="Pfam" id="PF08768">
    <property type="entry name" value="THAP4_heme-bd"/>
    <property type="match status" value="1"/>
</dbReference>
<gene>
    <name evidence="2" type="ORF">ECRASSUSDP1_LOCUS22633</name>
</gene>
<evidence type="ECO:0000313" key="3">
    <source>
        <dbReference type="Proteomes" id="UP001295684"/>
    </source>
</evidence>